<protein>
    <submittedName>
        <fullName evidence="2">Uncharacterized protein</fullName>
    </submittedName>
</protein>
<dbReference type="EMBL" id="KN848622">
    <property type="protein sequence ID" value="KIR80902.1"/>
    <property type="molecule type" value="Genomic_DNA"/>
</dbReference>
<proteinExistence type="predicted"/>
<evidence type="ECO:0000313" key="2">
    <source>
        <dbReference type="EMBL" id="KIR80902.1"/>
    </source>
</evidence>
<reference evidence="2 3" key="1">
    <citation type="submission" date="2015-01" db="EMBL/GenBank/DDBJ databases">
        <title>The Genome Sequence of Cryptococcus gattii EJB2.</title>
        <authorList>
            <consortium name="The Broad Institute Genomics Platform"/>
            <person name="Cuomo C."/>
            <person name="Litvintseva A."/>
            <person name="Chen Y."/>
            <person name="Heitman J."/>
            <person name="Sun S."/>
            <person name="Springer D."/>
            <person name="Dromer F."/>
            <person name="Young S."/>
            <person name="Zeng Q."/>
            <person name="Gargeya S."/>
            <person name="Abouelleil A."/>
            <person name="Alvarado L."/>
            <person name="Chapman S.B."/>
            <person name="Gainer-Dewar J."/>
            <person name="Goldberg J."/>
            <person name="Griggs A."/>
            <person name="Gujja S."/>
            <person name="Hansen M."/>
            <person name="Howarth C."/>
            <person name="Imamovic A."/>
            <person name="Larimer J."/>
            <person name="Murphy C."/>
            <person name="Naylor J."/>
            <person name="Pearson M."/>
            <person name="Priest M."/>
            <person name="Roberts A."/>
            <person name="Saif S."/>
            <person name="Shea T."/>
            <person name="Sykes S."/>
            <person name="Wortman J."/>
            <person name="Nusbaum C."/>
            <person name="Birren B."/>
        </authorList>
    </citation>
    <scope>NUCLEOTIDE SEQUENCE [LARGE SCALE GENOMIC DNA]</scope>
    <source>
        <strain evidence="2 3">EJB2</strain>
    </source>
</reference>
<sequence length="24" mass="2673">MPDAQSRTGARVKADQCNFRHGKV</sequence>
<evidence type="ECO:0000313" key="3">
    <source>
        <dbReference type="Proteomes" id="UP000054272"/>
    </source>
</evidence>
<feature type="region of interest" description="Disordered" evidence="1">
    <location>
        <begin position="1"/>
        <end position="24"/>
    </location>
</feature>
<name>A0ABR5BZ32_9TREE</name>
<keyword evidence="3" id="KW-1185">Reference proteome</keyword>
<organism evidence="2 3">
    <name type="scientific">Cryptococcus gattii EJB2</name>
    <dbReference type="NCBI Taxonomy" id="1296103"/>
    <lineage>
        <taxon>Eukaryota</taxon>
        <taxon>Fungi</taxon>
        <taxon>Dikarya</taxon>
        <taxon>Basidiomycota</taxon>
        <taxon>Agaricomycotina</taxon>
        <taxon>Tremellomycetes</taxon>
        <taxon>Tremellales</taxon>
        <taxon>Cryptococcaceae</taxon>
        <taxon>Cryptococcus</taxon>
        <taxon>Cryptococcus gattii species complex</taxon>
    </lineage>
</organism>
<gene>
    <name evidence="2" type="ORF">I306_02033</name>
</gene>
<dbReference type="Proteomes" id="UP000054272">
    <property type="component" value="Unassembled WGS sequence"/>
</dbReference>
<accession>A0ABR5BZ32</accession>
<evidence type="ECO:0000256" key="1">
    <source>
        <dbReference type="SAM" id="MobiDB-lite"/>
    </source>
</evidence>